<feature type="transmembrane region" description="Helical" evidence="8">
    <location>
        <begin position="214"/>
        <end position="235"/>
    </location>
</feature>
<dbReference type="GO" id="GO:0022857">
    <property type="term" value="F:transmembrane transporter activity"/>
    <property type="evidence" value="ECO:0007669"/>
    <property type="project" value="InterPro"/>
</dbReference>
<sequence length="526" mass="56468">MVEQVNNNTTSQNSQEKDPLLASEITGSIPTVEARYNTAQHEHTNVKADKSRRRKPVNRNVVLATLVSGAFVVILNQTLMNTALPALMEDFGITANSAQWVTTMFMLVNGIMIPVTAFLIQKFTTRSLFFAAMGLFTLGTLLAMLSPTYPVLLAGRFIQAAGGGIIMPLMQTILFAIFPMDKRGQAMGTFGLVISFAPAIGPTMSGWIVEHFPWQTLFAIMLPIAIIDMIIAYFILDNVTESTNPRLDVLSIVLSTFAFGGMLLGFGNAGNTGWDSVEVLAPLIIGFVSLGLFIWRQLVLPEPMLELRILKNPMFTLNTLLGMAVFIAMIGGMIILPLYMQNMAGFTATESGLMLLPGAVIMGLMSPLTGRVFDRFGAKWLAVVGFGLLASSTLMFTALTPETSFAYLAIFNAVRMFGTAMVIMPVTTAALNQLPQRMIPHGTALNNTMRQVAASVGTAVLVTVMTGTALDPVVHGNEGLVHGVNIAFIVAGVVAAIGFIGAFFIRGSRPVAPQTPEDATSTGESK</sequence>
<dbReference type="InterPro" id="IPR036259">
    <property type="entry name" value="MFS_trans_sf"/>
</dbReference>
<feature type="transmembrane region" description="Helical" evidence="8">
    <location>
        <begin position="190"/>
        <end position="208"/>
    </location>
</feature>
<dbReference type="Pfam" id="PF07690">
    <property type="entry name" value="MFS_1"/>
    <property type="match status" value="1"/>
</dbReference>
<evidence type="ECO:0000256" key="5">
    <source>
        <dbReference type="ARBA" id="ARBA00022989"/>
    </source>
</evidence>
<feature type="compositionally biased region" description="Low complexity" evidence="7">
    <location>
        <begin position="1"/>
        <end position="14"/>
    </location>
</feature>
<organism evidence="10 11">
    <name type="scientific">Enteractinococcus coprophilus</name>
    <dbReference type="NCBI Taxonomy" id="1027633"/>
    <lineage>
        <taxon>Bacteria</taxon>
        <taxon>Bacillati</taxon>
        <taxon>Actinomycetota</taxon>
        <taxon>Actinomycetes</taxon>
        <taxon>Micrococcales</taxon>
        <taxon>Micrococcaceae</taxon>
    </lineage>
</organism>
<comment type="caution">
    <text evidence="10">The sequence shown here is derived from an EMBL/GenBank/DDBJ whole genome shotgun (WGS) entry which is preliminary data.</text>
</comment>
<feature type="transmembrane region" description="Helical" evidence="8">
    <location>
        <begin position="247"/>
        <end position="267"/>
    </location>
</feature>
<dbReference type="InterPro" id="IPR011701">
    <property type="entry name" value="MFS"/>
</dbReference>
<evidence type="ECO:0000313" key="10">
    <source>
        <dbReference type="EMBL" id="TQL71432.1"/>
    </source>
</evidence>
<gene>
    <name evidence="10" type="ORF">FB556_1913</name>
</gene>
<evidence type="ECO:0000256" key="1">
    <source>
        <dbReference type="ARBA" id="ARBA00004651"/>
    </source>
</evidence>
<feature type="transmembrane region" description="Helical" evidence="8">
    <location>
        <begin position="405"/>
        <end position="431"/>
    </location>
</feature>
<feature type="region of interest" description="Disordered" evidence="7">
    <location>
        <begin position="1"/>
        <end position="21"/>
    </location>
</feature>
<keyword evidence="5 8" id="KW-1133">Transmembrane helix</keyword>
<evidence type="ECO:0000256" key="2">
    <source>
        <dbReference type="ARBA" id="ARBA00022448"/>
    </source>
</evidence>
<dbReference type="PROSITE" id="PS50850">
    <property type="entry name" value="MFS"/>
    <property type="match status" value="1"/>
</dbReference>
<keyword evidence="6 8" id="KW-0472">Membrane</keyword>
<dbReference type="InterPro" id="IPR020846">
    <property type="entry name" value="MFS_dom"/>
</dbReference>
<dbReference type="Proteomes" id="UP000319746">
    <property type="component" value="Unassembled WGS sequence"/>
</dbReference>
<evidence type="ECO:0000313" key="11">
    <source>
        <dbReference type="Proteomes" id="UP000319746"/>
    </source>
</evidence>
<feature type="transmembrane region" description="Helical" evidence="8">
    <location>
        <begin position="380"/>
        <end position="399"/>
    </location>
</feature>
<evidence type="ECO:0000256" key="6">
    <source>
        <dbReference type="ARBA" id="ARBA00023136"/>
    </source>
</evidence>
<dbReference type="NCBIfam" id="TIGR00711">
    <property type="entry name" value="efflux_EmrB"/>
    <property type="match status" value="1"/>
</dbReference>
<dbReference type="AlphaFoldDB" id="A0A543AFW0"/>
<keyword evidence="3" id="KW-1003">Cell membrane</keyword>
<feature type="transmembrane region" description="Helical" evidence="8">
    <location>
        <begin position="352"/>
        <end position="373"/>
    </location>
</feature>
<keyword evidence="4 8" id="KW-0812">Transmembrane</keyword>
<dbReference type="CDD" id="cd17503">
    <property type="entry name" value="MFS_LmrB_MDR_like"/>
    <property type="match status" value="1"/>
</dbReference>
<comment type="subcellular location">
    <subcellularLocation>
        <location evidence="1">Cell membrane</location>
        <topology evidence="1">Multi-pass membrane protein</topology>
    </subcellularLocation>
</comment>
<feature type="transmembrane region" description="Helical" evidence="8">
    <location>
        <begin position="100"/>
        <end position="120"/>
    </location>
</feature>
<evidence type="ECO:0000256" key="3">
    <source>
        <dbReference type="ARBA" id="ARBA00022475"/>
    </source>
</evidence>
<feature type="transmembrane region" description="Helical" evidence="8">
    <location>
        <begin position="320"/>
        <end position="340"/>
    </location>
</feature>
<feature type="transmembrane region" description="Helical" evidence="8">
    <location>
        <begin position="60"/>
        <end position="80"/>
    </location>
</feature>
<dbReference type="SUPFAM" id="SSF103473">
    <property type="entry name" value="MFS general substrate transporter"/>
    <property type="match status" value="1"/>
</dbReference>
<dbReference type="Gene3D" id="1.20.1720.10">
    <property type="entry name" value="Multidrug resistance protein D"/>
    <property type="match status" value="1"/>
</dbReference>
<dbReference type="PANTHER" id="PTHR42718">
    <property type="entry name" value="MAJOR FACILITATOR SUPERFAMILY MULTIDRUG TRANSPORTER MFSC"/>
    <property type="match status" value="1"/>
</dbReference>
<feature type="transmembrane region" description="Helical" evidence="8">
    <location>
        <begin position="482"/>
        <end position="505"/>
    </location>
</feature>
<feature type="transmembrane region" description="Helical" evidence="8">
    <location>
        <begin position="279"/>
        <end position="299"/>
    </location>
</feature>
<feature type="domain" description="Major facilitator superfamily (MFS) profile" evidence="9">
    <location>
        <begin position="62"/>
        <end position="510"/>
    </location>
</feature>
<feature type="transmembrane region" description="Helical" evidence="8">
    <location>
        <begin position="127"/>
        <end position="145"/>
    </location>
</feature>
<evidence type="ECO:0000256" key="4">
    <source>
        <dbReference type="ARBA" id="ARBA00022692"/>
    </source>
</evidence>
<name>A0A543AFW0_9MICC</name>
<evidence type="ECO:0000259" key="9">
    <source>
        <dbReference type="PROSITE" id="PS50850"/>
    </source>
</evidence>
<proteinExistence type="predicted"/>
<keyword evidence="2" id="KW-0813">Transport</keyword>
<evidence type="ECO:0000256" key="8">
    <source>
        <dbReference type="SAM" id="Phobius"/>
    </source>
</evidence>
<feature type="transmembrane region" description="Helical" evidence="8">
    <location>
        <begin position="452"/>
        <end position="470"/>
    </location>
</feature>
<dbReference type="PRINTS" id="PR01036">
    <property type="entry name" value="TCRTETB"/>
</dbReference>
<dbReference type="EMBL" id="VFOU01000003">
    <property type="protein sequence ID" value="TQL71432.1"/>
    <property type="molecule type" value="Genomic_DNA"/>
</dbReference>
<dbReference type="PANTHER" id="PTHR42718:SF24">
    <property type="entry name" value="MAJOR FACILITATOR SUPERFAMILY (MFS) PROFILE DOMAIN-CONTAINING PROTEIN"/>
    <property type="match status" value="1"/>
</dbReference>
<dbReference type="GO" id="GO:0005886">
    <property type="term" value="C:plasma membrane"/>
    <property type="evidence" value="ECO:0007669"/>
    <property type="project" value="UniProtKB-SubCell"/>
</dbReference>
<dbReference type="Gene3D" id="1.20.1250.20">
    <property type="entry name" value="MFS general substrate transporter like domains"/>
    <property type="match status" value="1"/>
</dbReference>
<feature type="transmembrane region" description="Helical" evidence="8">
    <location>
        <begin position="157"/>
        <end position="178"/>
    </location>
</feature>
<protein>
    <submittedName>
        <fullName evidence="10">EmrB/QacA subfamily drug resistance transporter</fullName>
    </submittedName>
</protein>
<dbReference type="InterPro" id="IPR004638">
    <property type="entry name" value="EmrB-like"/>
</dbReference>
<dbReference type="OrthoDB" id="9812221at2"/>
<accession>A0A543AFW0</accession>
<keyword evidence="11" id="KW-1185">Reference proteome</keyword>
<evidence type="ECO:0000256" key="7">
    <source>
        <dbReference type="SAM" id="MobiDB-lite"/>
    </source>
</evidence>
<reference evidence="10 11" key="1">
    <citation type="submission" date="2019-06" db="EMBL/GenBank/DDBJ databases">
        <title>Sequencing the genomes of 1000 actinobacteria strains.</title>
        <authorList>
            <person name="Klenk H.-P."/>
        </authorList>
    </citation>
    <scope>NUCLEOTIDE SEQUENCE [LARGE SCALE GENOMIC DNA]</scope>
    <source>
        <strain evidence="10 11">DSM 24083</strain>
    </source>
</reference>